<sequence>MNAREVIGEHRNVVSNANYQSQEEALRTWNAIGNDETYRKTSPLGATALRRPVCISEDDRLSSNGGRPLERTRHFQNGMGEGSVSSGKLLTTAILMRDFVGRHFDPHRKRFTDIQVERGSLLRSISMTEDGEIARELKEIYRDGPSYKEPLFMKCLDVSSVYVRVPSSEVLLLSDSEAAILLAIRDNDIRYEFYRDSSRFSFIDQLAKGDSVIVEIMESPSAGWSALAAGRTRLVPGWVEWIGEPFPREGTKFGIRLESAIGDMDGMYKGRRLFSAPHNGAVLVTGDLLRRRFPANSASVPDSYYTPSASDTNGASVESSRAASVRKSHSSLFDDEFGAPVVRNVPIRIVPSVHHNEPPAYSTIFAKGASSADESLSSNTRIPPQTTSQRSAHGEAGSGTACVPRAGPSITDRPLKAAAVKDCSSGGLSKLHIGTATNNVSSYTVSMPHCCDLRSGDRVVWFDRVGVPRRGTVKWTGRLKGHSSIYVGVDFDEEIGGGTGRYQGLELFRTELNHAGLLPLSACMKEADMEVSPTERSNEPPTTVVPPTRLQSLSEHSVPVSDVMTTVKQNEIDSSHMNDFDQSPFTIGSCVEVDFRNERRFGVVKWIGYAHNEDKRNNDKSVAVEIEGLLPREWPSTLEVDIIGNGSALYRATGPVAIVPVSSLHQDNRFATPIVGESPSIGADLCMSGTKFGSLDGGVELNACQPTRNVESLIGRMKGIQGFRNSCYLDATLYAMFVQCTSFDSLLESRDAVKDSRRQEVIRILATEIVYPLRKFHFVRADHVYKLRQLLERVLPEMPGLTSDEKDPEEVFIALFDKVLQVEPFLLLRNVTEGAVDPDYICPLITEDLWSGEKRHLITVQSIVERSLFASNIQFAKDPKVLILQLPRYGQQKVFDKIVPQQELDITHLVFDSKRPCTICFKAADLICPECFLTREVLLGDVTYCGCCYEKAHAGFDHRPQPIRRSSQTEASSSLSRRSQVIPQRKLQLAAVLCIEMSHYVTFVRTITANKWLMFDSMADRVTYCGCCYEKAHAGFDHRPQPIRRSSQTEASSSLSRRSQVIPQRKLQLAAVLCIEMSHYVTFVRTITANKWLMFDSMADRVGLSDGYNVPEVKQCEKVSQWLSDSGISKLRTNIEKDGRLPPEVETDPQLMRLLSDCYVCIYTAEEQKERKLDAIALAARFFA</sequence>
<dbReference type="MEROPS" id="C67.A02"/>
<keyword evidence="6" id="KW-0963">Cytoplasm</keyword>
<dbReference type="Pfam" id="PF00443">
    <property type="entry name" value="UCH"/>
    <property type="match status" value="1"/>
</dbReference>
<keyword evidence="8" id="KW-0645">Protease</keyword>
<evidence type="ECO:0000256" key="14">
    <source>
        <dbReference type="SAM" id="MobiDB-lite"/>
    </source>
</evidence>
<dbReference type="SUPFAM" id="SSF54001">
    <property type="entry name" value="Cysteine proteinases"/>
    <property type="match status" value="1"/>
</dbReference>
<keyword evidence="11 17" id="KW-0378">Hydrolase</keyword>
<dbReference type="Pfam" id="PF01302">
    <property type="entry name" value="CAP_GLY"/>
    <property type="match status" value="2"/>
</dbReference>
<gene>
    <name evidence="17" type="primary">Cyld</name>
    <name evidence="17" type="ORF">Tcan_04858</name>
</gene>
<comment type="similarity">
    <text evidence="4">Belongs to the peptidase C19 family.</text>
</comment>
<dbReference type="InterPro" id="IPR036859">
    <property type="entry name" value="CAP-Gly_dom_sf"/>
</dbReference>
<name>A0A0B2VKH4_TOXCA</name>
<dbReference type="GO" id="GO:0006508">
    <property type="term" value="P:proteolysis"/>
    <property type="evidence" value="ECO:0007669"/>
    <property type="project" value="UniProtKB-KW"/>
</dbReference>
<dbReference type="OMA" id="CIEMSHY"/>
<keyword evidence="10" id="KW-0833">Ubl conjugation pathway</keyword>
<reference evidence="17 18" key="1">
    <citation type="submission" date="2014-11" db="EMBL/GenBank/DDBJ databases">
        <title>Genetic blueprint of the zoonotic pathogen Toxocara canis.</title>
        <authorList>
            <person name="Zhu X.-Q."/>
            <person name="Korhonen P.K."/>
            <person name="Cai H."/>
            <person name="Young N.D."/>
            <person name="Nejsum P."/>
            <person name="von Samson-Himmelstjerna G."/>
            <person name="Boag P.R."/>
            <person name="Tan P."/>
            <person name="Li Q."/>
            <person name="Min J."/>
            <person name="Yang Y."/>
            <person name="Wang X."/>
            <person name="Fang X."/>
            <person name="Hall R.S."/>
            <person name="Hofmann A."/>
            <person name="Sternberg P.W."/>
            <person name="Jex A.R."/>
            <person name="Gasser R.B."/>
        </authorList>
    </citation>
    <scope>NUCLEOTIDE SEQUENCE [LARGE SCALE GENOMIC DNA]</scope>
    <source>
        <strain evidence="17">PN_DK_2014</strain>
    </source>
</reference>
<dbReference type="PROSITE" id="PS50235">
    <property type="entry name" value="USP_3"/>
    <property type="match status" value="1"/>
</dbReference>
<dbReference type="Gene3D" id="2.30.30.190">
    <property type="entry name" value="CAP Gly-rich-like domain"/>
    <property type="match status" value="2"/>
</dbReference>
<dbReference type="SUPFAM" id="SSF74924">
    <property type="entry name" value="Cap-Gly domain"/>
    <property type="match status" value="2"/>
</dbReference>
<evidence type="ECO:0000256" key="2">
    <source>
        <dbReference type="ARBA" id="ARBA00004300"/>
    </source>
</evidence>
<dbReference type="OrthoDB" id="6287070at2759"/>
<dbReference type="Proteomes" id="UP000031036">
    <property type="component" value="Unassembled WGS sequence"/>
</dbReference>
<dbReference type="EMBL" id="JPKZ01001440">
    <property type="protein sequence ID" value="KHN81942.1"/>
    <property type="molecule type" value="Genomic_DNA"/>
</dbReference>
<dbReference type="GO" id="GO:0005813">
    <property type="term" value="C:centrosome"/>
    <property type="evidence" value="ECO:0007669"/>
    <property type="project" value="UniProtKB-SubCell"/>
</dbReference>
<dbReference type="PANTHER" id="PTHR11830">
    <property type="entry name" value="40S RIBOSOMAL PROTEIN S3A"/>
    <property type="match status" value="1"/>
</dbReference>
<dbReference type="InterPro" id="IPR028889">
    <property type="entry name" value="USP"/>
</dbReference>
<feature type="domain" description="USP" evidence="15">
    <location>
        <begin position="718"/>
        <end position="1040"/>
    </location>
</feature>
<evidence type="ECO:0000256" key="9">
    <source>
        <dbReference type="ARBA" id="ARBA00022723"/>
    </source>
</evidence>
<feature type="region of interest" description="Disordered" evidence="14">
    <location>
        <begin position="532"/>
        <end position="557"/>
    </location>
</feature>
<evidence type="ECO:0000256" key="4">
    <source>
        <dbReference type="ARBA" id="ARBA00009085"/>
    </source>
</evidence>
<evidence type="ECO:0000313" key="17">
    <source>
        <dbReference type="EMBL" id="KHN81942.1"/>
    </source>
</evidence>
<feature type="compositionally biased region" description="Polar residues" evidence="14">
    <location>
        <begin position="300"/>
        <end position="314"/>
    </location>
</feature>
<dbReference type="SMART" id="SM01052">
    <property type="entry name" value="CAP_GLY"/>
    <property type="match status" value="2"/>
</dbReference>
<dbReference type="GO" id="GO:0046872">
    <property type="term" value="F:metal ion binding"/>
    <property type="evidence" value="ECO:0007669"/>
    <property type="project" value="UniProtKB-KW"/>
</dbReference>
<dbReference type="GO" id="GO:0004843">
    <property type="term" value="F:cysteine-type deubiquitinase activity"/>
    <property type="evidence" value="ECO:0007669"/>
    <property type="project" value="UniProtKB-EC"/>
</dbReference>
<dbReference type="InterPro" id="IPR001394">
    <property type="entry name" value="Peptidase_C19_UCH"/>
</dbReference>
<proteinExistence type="inferred from homology"/>
<evidence type="ECO:0000313" key="18">
    <source>
        <dbReference type="Proteomes" id="UP000031036"/>
    </source>
</evidence>
<feature type="compositionally biased region" description="Polar residues" evidence="14">
    <location>
        <begin position="374"/>
        <end position="391"/>
    </location>
</feature>
<keyword evidence="9" id="KW-0479">Metal-binding</keyword>
<evidence type="ECO:0000256" key="10">
    <source>
        <dbReference type="ARBA" id="ARBA00022786"/>
    </source>
</evidence>
<keyword evidence="12" id="KW-0788">Thiol protease</keyword>
<keyword evidence="7" id="KW-0597">Phosphoprotein</keyword>
<evidence type="ECO:0000256" key="13">
    <source>
        <dbReference type="ARBA" id="ARBA00022833"/>
    </source>
</evidence>
<evidence type="ECO:0000256" key="12">
    <source>
        <dbReference type="ARBA" id="ARBA00022807"/>
    </source>
</evidence>
<comment type="subcellular location">
    <subcellularLocation>
        <location evidence="2">Cytoplasm</location>
        <location evidence="2">Cytoskeleton</location>
        <location evidence="2">Microtubule organizing center</location>
        <location evidence="2">Centrosome</location>
    </subcellularLocation>
    <subcellularLocation>
        <location evidence="3">Cytoplasm</location>
        <location evidence="3">Perinuclear region</location>
    </subcellularLocation>
</comment>
<comment type="caution">
    <text evidence="17">The sequence shown here is derived from an EMBL/GenBank/DDBJ whole genome shotgun (WGS) entry which is preliminary data.</text>
</comment>
<feature type="domain" description="CAP-Gly" evidence="16">
    <location>
        <begin position="243"/>
        <end position="290"/>
    </location>
</feature>
<dbReference type="GO" id="GO:0016579">
    <property type="term" value="P:protein deubiquitination"/>
    <property type="evidence" value="ECO:0007669"/>
    <property type="project" value="InterPro"/>
</dbReference>
<dbReference type="GO" id="GO:0048471">
    <property type="term" value="C:perinuclear region of cytoplasm"/>
    <property type="evidence" value="ECO:0007669"/>
    <property type="project" value="UniProtKB-SubCell"/>
</dbReference>
<evidence type="ECO:0000256" key="7">
    <source>
        <dbReference type="ARBA" id="ARBA00022553"/>
    </source>
</evidence>
<evidence type="ECO:0000259" key="16">
    <source>
        <dbReference type="PROSITE" id="PS50245"/>
    </source>
</evidence>
<evidence type="ECO:0000256" key="3">
    <source>
        <dbReference type="ARBA" id="ARBA00004556"/>
    </source>
</evidence>
<feature type="region of interest" description="Disordered" evidence="14">
    <location>
        <begin position="59"/>
        <end position="83"/>
    </location>
</feature>
<feature type="domain" description="CAP-Gly" evidence="16">
    <location>
        <begin position="477"/>
        <end position="520"/>
    </location>
</feature>
<evidence type="ECO:0000256" key="6">
    <source>
        <dbReference type="ARBA" id="ARBA00022490"/>
    </source>
</evidence>
<keyword evidence="13" id="KW-0862">Zinc</keyword>
<evidence type="ECO:0000256" key="1">
    <source>
        <dbReference type="ARBA" id="ARBA00000707"/>
    </source>
</evidence>
<dbReference type="STRING" id="6265.A0A0B2VKH4"/>
<feature type="region of interest" description="Disordered" evidence="14">
    <location>
        <begin position="300"/>
        <end position="322"/>
    </location>
</feature>
<evidence type="ECO:0000256" key="5">
    <source>
        <dbReference type="ARBA" id="ARBA00012759"/>
    </source>
</evidence>
<keyword evidence="18" id="KW-1185">Reference proteome</keyword>
<evidence type="ECO:0000256" key="8">
    <source>
        <dbReference type="ARBA" id="ARBA00022670"/>
    </source>
</evidence>
<evidence type="ECO:0000256" key="11">
    <source>
        <dbReference type="ARBA" id="ARBA00022801"/>
    </source>
</evidence>
<feature type="region of interest" description="Disordered" evidence="14">
    <location>
        <begin position="374"/>
        <end position="408"/>
    </location>
</feature>
<accession>A0A0B2VKH4</accession>
<dbReference type="InterPro" id="IPR038765">
    <property type="entry name" value="Papain-like_cys_pep_sf"/>
</dbReference>
<dbReference type="InterPro" id="IPR000938">
    <property type="entry name" value="CAP-Gly_domain"/>
</dbReference>
<dbReference type="Gene3D" id="3.90.70.10">
    <property type="entry name" value="Cysteine proteinases"/>
    <property type="match status" value="2"/>
</dbReference>
<organism evidence="17 18">
    <name type="scientific">Toxocara canis</name>
    <name type="common">Canine roundworm</name>
    <dbReference type="NCBI Taxonomy" id="6265"/>
    <lineage>
        <taxon>Eukaryota</taxon>
        <taxon>Metazoa</taxon>
        <taxon>Ecdysozoa</taxon>
        <taxon>Nematoda</taxon>
        <taxon>Chromadorea</taxon>
        <taxon>Rhabditida</taxon>
        <taxon>Spirurina</taxon>
        <taxon>Ascaridomorpha</taxon>
        <taxon>Ascaridoidea</taxon>
        <taxon>Toxocaridae</taxon>
        <taxon>Toxocara</taxon>
    </lineage>
</organism>
<dbReference type="PROSITE" id="PS50245">
    <property type="entry name" value="CAP_GLY_2"/>
    <property type="match status" value="2"/>
</dbReference>
<comment type="catalytic activity">
    <reaction evidence="1">
        <text>Thiol-dependent hydrolysis of ester, thioester, amide, peptide and isopeptide bonds formed by the C-terminal Gly of ubiquitin (a 76-residue protein attached to proteins as an intracellular targeting signal).</text>
        <dbReference type="EC" id="3.4.19.12"/>
    </reaction>
</comment>
<evidence type="ECO:0000259" key="15">
    <source>
        <dbReference type="PROSITE" id="PS50235"/>
    </source>
</evidence>
<protein>
    <recommendedName>
        <fullName evidence="5">ubiquitinyl hydrolase 1</fullName>
        <ecNumber evidence="5">3.4.19.12</ecNumber>
    </recommendedName>
</protein>
<dbReference type="AlphaFoldDB" id="A0A0B2VKH4"/>
<dbReference type="EC" id="3.4.19.12" evidence="5"/>